<dbReference type="Gene3D" id="2.60.120.920">
    <property type="match status" value="1"/>
</dbReference>
<protein>
    <submittedName>
        <fullName evidence="2">Type II toxin-antitoxin system PemK/MazF family toxin</fullName>
    </submittedName>
</protein>
<evidence type="ECO:0000313" key="1">
    <source>
        <dbReference type="Proteomes" id="UP000095281"/>
    </source>
</evidence>
<accession>A0A1I8BI94</accession>
<reference evidence="2" key="1">
    <citation type="submission" date="2016-11" db="UniProtKB">
        <authorList>
            <consortium name="WormBaseParasite"/>
        </authorList>
    </citation>
    <scope>IDENTIFICATION</scope>
</reference>
<keyword evidence="1" id="KW-1185">Reference proteome</keyword>
<proteinExistence type="predicted"/>
<name>A0A1I8BI94_MELHA</name>
<dbReference type="WBParaSite" id="MhA1_Contig2423.frz3.gene1">
    <property type="protein sequence ID" value="MhA1_Contig2423.frz3.gene1"/>
    <property type="gene ID" value="MhA1_Contig2423.frz3.gene1"/>
</dbReference>
<organism evidence="1 2">
    <name type="scientific">Meloidogyne hapla</name>
    <name type="common">Root-knot nematode worm</name>
    <dbReference type="NCBI Taxonomy" id="6305"/>
    <lineage>
        <taxon>Eukaryota</taxon>
        <taxon>Metazoa</taxon>
        <taxon>Ecdysozoa</taxon>
        <taxon>Nematoda</taxon>
        <taxon>Chromadorea</taxon>
        <taxon>Rhabditida</taxon>
        <taxon>Tylenchina</taxon>
        <taxon>Tylenchomorpha</taxon>
        <taxon>Tylenchoidea</taxon>
        <taxon>Meloidogynidae</taxon>
        <taxon>Meloidogyninae</taxon>
        <taxon>Meloidogyne</taxon>
    </lineage>
</organism>
<dbReference type="AlphaFoldDB" id="A0A1I8BI94"/>
<evidence type="ECO:0000313" key="2">
    <source>
        <dbReference type="WBParaSite" id="MhA1_Contig2423.frz3.gene1"/>
    </source>
</evidence>
<sequence length="141" mass="16076">MELILKNIVWTNNDIFGCGLVYPPTNKISKEFPYIFFTQNGEQIGKAILLKDNFGDCKPYVGVVCCSLEANFGNDLKAKPFVYDFSKHKKTHYADFEKDLNELVEIFPLIGKEAIKQILLSHGGIKENVLEKLNEIFPKDD</sequence>
<dbReference type="Proteomes" id="UP000095281">
    <property type="component" value="Unplaced"/>
</dbReference>
<dbReference type="InterPro" id="IPR043136">
    <property type="entry name" value="B30.2/SPRY_sf"/>
</dbReference>
<dbReference type="CDD" id="cd14279">
    <property type="entry name" value="CUE"/>
    <property type="match status" value="1"/>
</dbReference>